<accession>A0A9Q0GIX2</accession>
<dbReference type="OrthoDB" id="861279at2759"/>
<dbReference type="EMBL" id="JAKUCV010000482">
    <property type="protein sequence ID" value="KAJ4849830.1"/>
    <property type="molecule type" value="Genomic_DNA"/>
</dbReference>
<gene>
    <name evidence="4" type="ORF">Tsubulata_045590</name>
</gene>
<dbReference type="PANTHER" id="PTHR34427">
    <property type="entry name" value="DUF4283 DOMAIN PROTEIN"/>
    <property type="match status" value="1"/>
</dbReference>
<reference evidence="4" key="1">
    <citation type="submission" date="2022-02" db="EMBL/GenBank/DDBJ databases">
        <authorList>
            <person name="Henning P.M."/>
            <person name="McCubbin A.G."/>
            <person name="Shore J.S."/>
        </authorList>
    </citation>
    <scope>NUCLEOTIDE SEQUENCE</scope>
    <source>
        <strain evidence="4">F60SS</strain>
        <tissue evidence="4">Leaves</tissue>
    </source>
</reference>
<name>A0A9Q0GIX2_9ROSI</name>
<keyword evidence="1" id="KW-0694">RNA-binding</keyword>
<dbReference type="AlphaFoldDB" id="A0A9Q0GIX2"/>
<keyword evidence="5" id="KW-1185">Reference proteome</keyword>
<reference evidence="4" key="2">
    <citation type="journal article" date="2023" name="Plants (Basel)">
        <title>Annotation of the Turnera subulata (Passifloraceae) Draft Genome Reveals the S-Locus Evolved after the Divergence of Turneroideae from Passifloroideae in a Stepwise Manner.</title>
        <authorList>
            <person name="Henning P.M."/>
            <person name="Roalson E.H."/>
            <person name="Mir W."/>
            <person name="McCubbin A.G."/>
            <person name="Shore J.S."/>
        </authorList>
    </citation>
    <scope>NUCLEOTIDE SEQUENCE</scope>
    <source>
        <strain evidence="4">F60SS</strain>
    </source>
</reference>
<dbReference type="Gene3D" id="3.30.70.330">
    <property type="match status" value="1"/>
</dbReference>
<dbReference type="PROSITE" id="PS50102">
    <property type="entry name" value="RRM"/>
    <property type="match status" value="1"/>
</dbReference>
<dbReference type="Pfam" id="PF00076">
    <property type="entry name" value="RRM_1"/>
    <property type="match status" value="1"/>
</dbReference>
<dbReference type="SMART" id="SM00360">
    <property type="entry name" value="RRM"/>
    <property type="match status" value="1"/>
</dbReference>
<feature type="region of interest" description="Disordered" evidence="2">
    <location>
        <begin position="339"/>
        <end position="359"/>
    </location>
</feature>
<sequence length="444" mass="49583">MAAKPHTQPLYFLKWTRDSVQRAIGVGQVISLYVANVTETWKPADIYRIMSKYGEVIDVYIPSKRSRSGRRFCFVRYRGLRDIQRLLNDVGRVQVEHGFIRANVAKGRNRTQPLLGKPFRRNLRTAEKSYASALQEQERVVDAKTPAPTTMEAKFIPTTDTLSWLARCMIGTLKDPCKMDSMSLIWRLHGVEEVQISKLGGDRIIVCFPTIERMSQFLGSVPDWVPLWFQSLVPWHQGLRATNRRCWLTLRGVPLNAWCHEFFVMVGSFFGRLLRVDTDTAERRFLGDVYVQVLTEIGGTIRCTLEVTVAGQKYVIELVESCFTAVKTKTLLGEYFDFDGESDQKPPPSEGGDGAEERVIPPANQASYPVGSQGDLFGLMPIIMKHGSGAKSKADLVEGTLARKGFNANVMSGIGDGVLILNQVPCSAGQQSAMADRCVANPNL</sequence>
<dbReference type="InterPro" id="IPR035979">
    <property type="entry name" value="RBD_domain_sf"/>
</dbReference>
<evidence type="ECO:0000313" key="5">
    <source>
        <dbReference type="Proteomes" id="UP001141552"/>
    </source>
</evidence>
<protein>
    <recommendedName>
        <fullName evidence="3">RRM domain-containing protein</fullName>
    </recommendedName>
</protein>
<dbReference type="SUPFAM" id="SSF54928">
    <property type="entry name" value="RNA-binding domain, RBD"/>
    <property type="match status" value="1"/>
</dbReference>
<evidence type="ECO:0000313" key="4">
    <source>
        <dbReference type="EMBL" id="KAJ4849830.1"/>
    </source>
</evidence>
<dbReference type="InterPro" id="IPR000504">
    <property type="entry name" value="RRM_dom"/>
</dbReference>
<organism evidence="4 5">
    <name type="scientific">Turnera subulata</name>
    <dbReference type="NCBI Taxonomy" id="218843"/>
    <lineage>
        <taxon>Eukaryota</taxon>
        <taxon>Viridiplantae</taxon>
        <taxon>Streptophyta</taxon>
        <taxon>Embryophyta</taxon>
        <taxon>Tracheophyta</taxon>
        <taxon>Spermatophyta</taxon>
        <taxon>Magnoliopsida</taxon>
        <taxon>eudicotyledons</taxon>
        <taxon>Gunneridae</taxon>
        <taxon>Pentapetalae</taxon>
        <taxon>rosids</taxon>
        <taxon>fabids</taxon>
        <taxon>Malpighiales</taxon>
        <taxon>Passifloraceae</taxon>
        <taxon>Turnera</taxon>
    </lineage>
</organism>
<comment type="caution">
    <text evidence="4">The sequence shown here is derived from an EMBL/GenBank/DDBJ whole genome shotgun (WGS) entry which is preliminary data.</text>
</comment>
<feature type="domain" description="RRM" evidence="3">
    <location>
        <begin position="30"/>
        <end position="107"/>
    </location>
</feature>
<dbReference type="PANTHER" id="PTHR34427:SF5">
    <property type="entry name" value="DUF4283 DOMAIN-CONTAINING PROTEIN"/>
    <property type="match status" value="1"/>
</dbReference>
<dbReference type="Proteomes" id="UP001141552">
    <property type="component" value="Unassembled WGS sequence"/>
</dbReference>
<evidence type="ECO:0000259" key="3">
    <source>
        <dbReference type="PROSITE" id="PS50102"/>
    </source>
</evidence>
<dbReference type="InterPro" id="IPR012677">
    <property type="entry name" value="Nucleotide-bd_a/b_plait_sf"/>
</dbReference>
<evidence type="ECO:0000256" key="1">
    <source>
        <dbReference type="PROSITE-ProRule" id="PRU00176"/>
    </source>
</evidence>
<evidence type="ECO:0000256" key="2">
    <source>
        <dbReference type="SAM" id="MobiDB-lite"/>
    </source>
</evidence>
<dbReference type="GO" id="GO:0003723">
    <property type="term" value="F:RNA binding"/>
    <property type="evidence" value="ECO:0007669"/>
    <property type="project" value="UniProtKB-UniRule"/>
</dbReference>
<proteinExistence type="predicted"/>